<gene>
    <name evidence="1" type="ORF">Pint_04589</name>
</gene>
<keyword evidence="2" id="KW-1185">Reference proteome</keyword>
<proteinExistence type="predicted"/>
<name>A0ACC0Z3Q5_9ROSI</name>
<comment type="caution">
    <text evidence="1">The sequence shown here is derived from an EMBL/GenBank/DDBJ whole genome shotgun (WGS) entry which is preliminary data.</text>
</comment>
<dbReference type="Proteomes" id="UP001163603">
    <property type="component" value="Chromosome 3"/>
</dbReference>
<accession>A0ACC0Z3Q5</accession>
<reference evidence="2" key="1">
    <citation type="journal article" date="2023" name="G3 (Bethesda)">
        <title>Genome assembly and association tests identify interacting loci associated with vigor, precocity, and sex in interspecific pistachio rootstocks.</title>
        <authorList>
            <person name="Palmer W."/>
            <person name="Jacygrad E."/>
            <person name="Sagayaradj S."/>
            <person name="Cavanaugh K."/>
            <person name="Han R."/>
            <person name="Bertier L."/>
            <person name="Beede B."/>
            <person name="Kafkas S."/>
            <person name="Golino D."/>
            <person name="Preece J."/>
            <person name="Michelmore R."/>
        </authorList>
    </citation>
    <scope>NUCLEOTIDE SEQUENCE [LARGE SCALE GENOMIC DNA]</scope>
</reference>
<dbReference type="EMBL" id="CM047738">
    <property type="protein sequence ID" value="KAJ0045569.1"/>
    <property type="molecule type" value="Genomic_DNA"/>
</dbReference>
<evidence type="ECO:0000313" key="1">
    <source>
        <dbReference type="EMBL" id="KAJ0045569.1"/>
    </source>
</evidence>
<organism evidence="1 2">
    <name type="scientific">Pistacia integerrima</name>
    <dbReference type="NCBI Taxonomy" id="434235"/>
    <lineage>
        <taxon>Eukaryota</taxon>
        <taxon>Viridiplantae</taxon>
        <taxon>Streptophyta</taxon>
        <taxon>Embryophyta</taxon>
        <taxon>Tracheophyta</taxon>
        <taxon>Spermatophyta</taxon>
        <taxon>Magnoliopsida</taxon>
        <taxon>eudicotyledons</taxon>
        <taxon>Gunneridae</taxon>
        <taxon>Pentapetalae</taxon>
        <taxon>rosids</taxon>
        <taxon>malvids</taxon>
        <taxon>Sapindales</taxon>
        <taxon>Anacardiaceae</taxon>
        <taxon>Pistacia</taxon>
    </lineage>
</organism>
<protein>
    <submittedName>
        <fullName evidence="1">Uncharacterized protein</fullName>
    </submittedName>
</protein>
<evidence type="ECO:0000313" key="2">
    <source>
        <dbReference type="Proteomes" id="UP001163603"/>
    </source>
</evidence>
<sequence>MSIFLLATIAINHNFVSNELMICLDDQLNEMLEEKAAPFIQNIDKIVLSQPILMQSQNKNQRAFAKFHCFYIPRDTLGSMP</sequence>